<dbReference type="InterPro" id="IPR058653">
    <property type="entry name" value="NfeD2_TM"/>
</dbReference>
<organism evidence="3 4">
    <name type="scientific">Metabacillus malikii</name>
    <dbReference type="NCBI Taxonomy" id="1504265"/>
    <lineage>
        <taxon>Bacteria</taxon>
        <taxon>Bacillati</taxon>
        <taxon>Bacillota</taxon>
        <taxon>Bacilli</taxon>
        <taxon>Bacillales</taxon>
        <taxon>Bacillaceae</taxon>
        <taxon>Metabacillus</taxon>
    </lineage>
</organism>
<keyword evidence="1" id="KW-0472">Membrane</keyword>
<dbReference type="Proteomes" id="UP001234495">
    <property type="component" value="Unassembled WGS sequence"/>
</dbReference>
<proteinExistence type="predicted"/>
<feature type="domain" description="Membrane protein NfeD2 N-terminal transmembrane" evidence="2">
    <location>
        <begin position="1"/>
        <end position="97"/>
    </location>
</feature>
<reference evidence="3 4" key="1">
    <citation type="submission" date="2023-07" db="EMBL/GenBank/DDBJ databases">
        <title>Genomic Encyclopedia of Type Strains, Phase IV (KMG-IV): sequencing the most valuable type-strain genomes for metagenomic binning, comparative biology and taxonomic classification.</title>
        <authorList>
            <person name="Goeker M."/>
        </authorList>
    </citation>
    <scope>NUCLEOTIDE SEQUENCE [LARGE SCALE GENOMIC DNA]</scope>
    <source>
        <strain evidence="3 4">DSM 29005</strain>
    </source>
</reference>
<evidence type="ECO:0000259" key="2">
    <source>
        <dbReference type="Pfam" id="PF25842"/>
    </source>
</evidence>
<keyword evidence="3" id="KW-0645">Protease</keyword>
<keyword evidence="1" id="KW-0812">Transmembrane</keyword>
<protein>
    <submittedName>
        <fullName evidence="3">Membrane-bound ClpP family serine protease</fullName>
    </submittedName>
</protein>
<dbReference type="GO" id="GO:0006508">
    <property type="term" value="P:proteolysis"/>
    <property type="evidence" value="ECO:0007669"/>
    <property type="project" value="UniProtKB-KW"/>
</dbReference>
<accession>A0ABT9ZKY1</accession>
<feature type="transmembrane region" description="Helical" evidence="1">
    <location>
        <begin position="12"/>
        <end position="29"/>
    </location>
</feature>
<evidence type="ECO:0000256" key="1">
    <source>
        <dbReference type="SAM" id="Phobius"/>
    </source>
</evidence>
<evidence type="ECO:0000313" key="3">
    <source>
        <dbReference type="EMBL" id="MDQ0232549.1"/>
    </source>
</evidence>
<dbReference type="InterPro" id="IPR012340">
    <property type="entry name" value="NA-bd_OB-fold"/>
</dbReference>
<sequence>MEILGISLESLYLVALIIAGAITLIYILIGDVLEGSGFLNPTLLLSFITILSGTGFLLEKFTNIQSIFILLLAVTVSLILVTILNLFVFIPLSKAEQSLVYTNDSLKGRVGKVITTIPKDGFGEVVLNGKGGTIAKSAVSFDEEEIKEGKMVLVIDVKNGVLHVSPHEVNHSFTI</sequence>
<dbReference type="Pfam" id="PF25842">
    <property type="entry name" value="NfeD_TM"/>
    <property type="match status" value="1"/>
</dbReference>
<keyword evidence="3" id="KW-0378">Hydrolase</keyword>
<dbReference type="Gene3D" id="2.40.50.140">
    <property type="entry name" value="Nucleic acid-binding proteins"/>
    <property type="match status" value="1"/>
</dbReference>
<comment type="caution">
    <text evidence="3">The sequence shown here is derived from an EMBL/GenBank/DDBJ whole genome shotgun (WGS) entry which is preliminary data.</text>
</comment>
<dbReference type="RefSeq" id="WP_307344642.1">
    <property type="nucleotide sequence ID" value="NZ_JAUSUD010000022.1"/>
</dbReference>
<keyword evidence="4" id="KW-1185">Reference proteome</keyword>
<gene>
    <name evidence="3" type="ORF">J2S19_003871</name>
</gene>
<dbReference type="GO" id="GO:0008233">
    <property type="term" value="F:peptidase activity"/>
    <property type="evidence" value="ECO:0007669"/>
    <property type="project" value="UniProtKB-KW"/>
</dbReference>
<keyword evidence="1" id="KW-1133">Transmembrane helix</keyword>
<dbReference type="EMBL" id="JAUSUD010000022">
    <property type="protein sequence ID" value="MDQ0232549.1"/>
    <property type="molecule type" value="Genomic_DNA"/>
</dbReference>
<evidence type="ECO:0000313" key="4">
    <source>
        <dbReference type="Proteomes" id="UP001234495"/>
    </source>
</evidence>
<feature type="transmembrane region" description="Helical" evidence="1">
    <location>
        <begin position="41"/>
        <end position="58"/>
    </location>
</feature>
<name>A0ABT9ZKY1_9BACI</name>
<feature type="transmembrane region" description="Helical" evidence="1">
    <location>
        <begin position="67"/>
        <end position="90"/>
    </location>
</feature>